<feature type="transmembrane region" description="Helical" evidence="9">
    <location>
        <begin position="261"/>
        <end position="281"/>
    </location>
</feature>
<name>A0A0A8K0E2_9HYPH</name>
<evidence type="ECO:0000256" key="8">
    <source>
        <dbReference type="SAM" id="MobiDB-lite"/>
    </source>
</evidence>
<evidence type="ECO:0000256" key="9">
    <source>
        <dbReference type="SAM" id="Phobius"/>
    </source>
</evidence>
<evidence type="ECO:0000256" key="5">
    <source>
        <dbReference type="ARBA" id="ARBA00022692"/>
    </source>
</evidence>
<evidence type="ECO:0000256" key="6">
    <source>
        <dbReference type="ARBA" id="ARBA00022989"/>
    </source>
</evidence>
<dbReference type="KEGG" id="mcg:GL4_0506"/>
<comment type="similarity">
    <text evidence="2">Belongs to the autoinducer-2 exporter (AI-2E) (TC 2.A.86) family.</text>
</comment>
<feature type="transmembrane region" description="Helical" evidence="9">
    <location>
        <begin position="6"/>
        <end position="35"/>
    </location>
</feature>
<evidence type="ECO:0000256" key="7">
    <source>
        <dbReference type="ARBA" id="ARBA00023136"/>
    </source>
</evidence>
<organism evidence="10 11">
    <name type="scientific">Methyloceanibacter caenitepidi</name>
    <dbReference type="NCBI Taxonomy" id="1384459"/>
    <lineage>
        <taxon>Bacteria</taxon>
        <taxon>Pseudomonadati</taxon>
        <taxon>Pseudomonadota</taxon>
        <taxon>Alphaproteobacteria</taxon>
        <taxon>Hyphomicrobiales</taxon>
        <taxon>Hyphomicrobiaceae</taxon>
        <taxon>Methyloceanibacter</taxon>
    </lineage>
</organism>
<dbReference type="EMBL" id="AP014648">
    <property type="protein sequence ID" value="BAQ15972.1"/>
    <property type="molecule type" value="Genomic_DNA"/>
</dbReference>
<dbReference type="PANTHER" id="PTHR21716">
    <property type="entry name" value="TRANSMEMBRANE PROTEIN"/>
    <property type="match status" value="1"/>
</dbReference>
<protein>
    <submittedName>
        <fullName evidence="10">Transport protein</fullName>
    </submittedName>
</protein>
<feature type="transmembrane region" description="Helical" evidence="9">
    <location>
        <begin position="168"/>
        <end position="187"/>
    </location>
</feature>
<accession>A0A0A8K0E2</accession>
<proteinExistence type="inferred from homology"/>
<sequence length="651" mass="70334">MLQGLLIAAIVIGGLYLAQEVLLPLAVAILLSFVLTPPMLVLQRIKVPRVLAVVVVVAVAFSILGGLGWLISHEATKLAGNLPSYRWTLSQKIDLVRETTAESQVLKKAGDVLAELESQLDKPAEVEGTKPGQVEVTEEDAEREPIPVEIRVPEPTGLDLYRSIAGKVLPPLMTAGIVLLFVVFILLEREDLRDRIIRLFGGSDLQRATSTMNEAAKRLSGYFLRQVLVNAAYGIFIGIALGAVGMPSPVAWGILAMMMRFVPYVGSYIAAAIPVLIAAAIDPGWSLVLIVIALFVVGEFTMGQIVEPLVYGRGTGVTPVAVIVSQVFWTWLWGPVGLIIATPITVCLAVLGRHVQGLSFFDVLLGDRPALSPAQGFYRHALIGDAANATYKAELALKDQSLLTYLDDVALGGLGIAERDLARGALEDEQTEQIAETVAEILENLDEYEPKRWFSRLRRHLEMVGAEPAKDDEPVDEPETEDAQVVDSKDFRPGWSVDTPVLCIAGRNGLDKAAALTLGRALEKRGLKASVLGPDTLSPGMIESLSETKAKLVCLSYLGFGGGPVEIRYMVRRLRRILPDGTMILVAYWNQENEGEAEAERKLLDVVNADGYANTLHEAVRFCEDAATKKPPSGSEESAQANAAPKTVPAA</sequence>
<dbReference type="Pfam" id="PF01594">
    <property type="entry name" value="AI-2E_transport"/>
    <property type="match status" value="2"/>
</dbReference>
<keyword evidence="5 9" id="KW-0812">Transmembrane</keyword>
<evidence type="ECO:0000256" key="1">
    <source>
        <dbReference type="ARBA" id="ARBA00004651"/>
    </source>
</evidence>
<feature type="transmembrane region" description="Helical" evidence="9">
    <location>
        <begin position="227"/>
        <end position="255"/>
    </location>
</feature>
<dbReference type="STRING" id="1384459.GL4_0506"/>
<feature type="transmembrane region" description="Helical" evidence="9">
    <location>
        <begin position="288"/>
        <end position="311"/>
    </location>
</feature>
<keyword evidence="7 9" id="KW-0472">Membrane</keyword>
<evidence type="ECO:0000313" key="11">
    <source>
        <dbReference type="Proteomes" id="UP000031643"/>
    </source>
</evidence>
<reference evidence="10 11" key="1">
    <citation type="submission" date="2014-09" db="EMBL/GenBank/DDBJ databases">
        <title>Genome sequencing of Methyloceanibacter caenitepidi Gela4.</title>
        <authorList>
            <person name="Takeuchi M."/>
            <person name="Susumu S."/>
            <person name="Kamagata Y."/>
            <person name="Oshima K."/>
            <person name="Hattori M."/>
            <person name="Iwasaki W."/>
        </authorList>
    </citation>
    <scope>NUCLEOTIDE SEQUENCE [LARGE SCALE GENOMIC DNA]</scope>
    <source>
        <strain evidence="10 11">Gela4</strain>
    </source>
</reference>
<dbReference type="GO" id="GO:0005886">
    <property type="term" value="C:plasma membrane"/>
    <property type="evidence" value="ECO:0007669"/>
    <property type="project" value="UniProtKB-SubCell"/>
</dbReference>
<feature type="transmembrane region" description="Helical" evidence="9">
    <location>
        <begin position="331"/>
        <end position="351"/>
    </location>
</feature>
<evidence type="ECO:0000313" key="10">
    <source>
        <dbReference type="EMBL" id="BAQ15972.1"/>
    </source>
</evidence>
<comment type="subcellular location">
    <subcellularLocation>
        <location evidence="1">Cell membrane</location>
        <topology evidence="1">Multi-pass membrane protein</topology>
    </subcellularLocation>
</comment>
<feature type="transmembrane region" description="Helical" evidence="9">
    <location>
        <begin position="47"/>
        <end position="71"/>
    </location>
</feature>
<keyword evidence="6 9" id="KW-1133">Transmembrane helix</keyword>
<dbReference type="HOGENOM" id="CLU_021513_0_0_5"/>
<keyword evidence="4" id="KW-1003">Cell membrane</keyword>
<feature type="region of interest" description="Disordered" evidence="8">
    <location>
        <begin position="626"/>
        <end position="651"/>
    </location>
</feature>
<evidence type="ECO:0000256" key="4">
    <source>
        <dbReference type="ARBA" id="ARBA00022475"/>
    </source>
</evidence>
<keyword evidence="3" id="KW-0813">Transport</keyword>
<evidence type="ECO:0000256" key="2">
    <source>
        <dbReference type="ARBA" id="ARBA00009773"/>
    </source>
</evidence>
<keyword evidence="11" id="KW-1185">Reference proteome</keyword>
<dbReference type="AlphaFoldDB" id="A0A0A8K0E2"/>
<evidence type="ECO:0000256" key="3">
    <source>
        <dbReference type="ARBA" id="ARBA00022448"/>
    </source>
</evidence>
<dbReference type="InterPro" id="IPR002549">
    <property type="entry name" value="AI-2E-like"/>
</dbReference>
<gene>
    <name evidence="10" type="ORF">GL4_0506</name>
</gene>
<dbReference type="PANTHER" id="PTHR21716:SF53">
    <property type="entry name" value="PERMEASE PERM-RELATED"/>
    <property type="match status" value="1"/>
</dbReference>
<dbReference type="Proteomes" id="UP000031643">
    <property type="component" value="Chromosome"/>
</dbReference>